<dbReference type="GO" id="GO:0005829">
    <property type="term" value="C:cytosol"/>
    <property type="evidence" value="ECO:0007669"/>
    <property type="project" value="TreeGrafter"/>
</dbReference>
<dbReference type="GO" id="GO:0000287">
    <property type="term" value="F:magnesium ion binding"/>
    <property type="evidence" value="ECO:0007669"/>
    <property type="project" value="TreeGrafter"/>
</dbReference>
<dbReference type="GO" id="GO:0016791">
    <property type="term" value="F:phosphatase activity"/>
    <property type="evidence" value="ECO:0007669"/>
    <property type="project" value="UniProtKB-ARBA"/>
</dbReference>
<dbReference type="PANTHER" id="PTHR10000">
    <property type="entry name" value="PHOSPHOSERINE PHOSPHATASE"/>
    <property type="match status" value="1"/>
</dbReference>
<gene>
    <name evidence="1" type="primary">ywpJ</name>
    <name evidence="1" type="ORF">NCTC11087_01887</name>
</gene>
<dbReference type="InterPro" id="IPR023214">
    <property type="entry name" value="HAD_sf"/>
</dbReference>
<dbReference type="Pfam" id="PF08282">
    <property type="entry name" value="Hydrolase_3"/>
    <property type="match status" value="1"/>
</dbReference>
<proteinExistence type="predicted"/>
<dbReference type="EMBL" id="UHFX01000003">
    <property type="protein sequence ID" value="SUO04955.1"/>
    <property type="molecule type" value="Genomic_DNA"/>
</dbReference>
<evidence type="ECO:0000313" key="1">
    <source>
        <dbReference type="EMBL" id="SUO04955.1"/>
    </source>
</evidence>
<name>A0A380LP36_9FIRM</name>
<organism evidence="1 2">
    <name type="scientific">Faecalicoccus pleomorphus</name>
    <dbReference type="NCBI Taxonomy" id="1323"/>
    <lineage>
        <taxon>Bacteria</taxon>
        <taxon>Bacillati</taxon>
        <taxon>Bacillota</taxon>
        <taxon>Erysipelotrichia</taxon>
        <taxon>Erysipelotrichales</taxon>
        <taxon>Erysipelotrichaceae</taxon>
        <taxon>Faecalicoccus</taxon>
    </lineage>
</organism>
<dbReference type="Gene3D" id="3.40.50.1000">
    <property type="entry name" value="HAD superfamily/HAD-like"/>
    <property type="match status" value="1"/>
</dbReference>
<accession>A0A380LP36</accession>
<dbReference type="Gene3D" id="3.30.1240.10">
    <property type="match status" value="1"/>
</dbReference>
<dbReference type="InterPro" id="IPR036412">
    <property type="entry name" value="HAD-like_sf"/>
</dbReference>
<dbReference type="SUPFAM" id="SSF56784">
    <property type="entry name" value="HAD-like"/>
    <property type="match status" value="1"/>
</dbReference>
<keyword evidence="1" id="KW-0378">Hydrolase</keyword>
<dbReference type="PANTHER" id="PTHR10000:SF53">
    <property type="entry name" value="5-AMINO-6-(5-PHOSPHO-D-RIBITYLAMINO)URACIL PHOSPHATASE YBJI-RELATED"/>
    <property type="match status" value="1"/>
</dbReference>
<dbReference type="AlphaFoldDB" id="A0A380LP36"/>
<dbReference type="RefSeq" id="WP_022789612.1">
    <property type="nucleotide sequence ID" value="NZ_UHFX01000003.1"/>
</dbReference>
<dbReference type="EC" id="3.1.3.-" evidence="1"/>
<dbReference type="GeneID" id="77462826"/>
<dbReference type="InterPro" id="IPR006379">
    <property type="entry name" value="HAD-SF_hydro_IIB"/>
</dbReference>
<reference evidence="1 2" key="1">
    <citation type="submission" date="2018-06" db="EMBL/GenBank/DDBJ databases">
        <authorList>
            <consortium name="Pathogen Informatics"/>
            <person name="Doyle S."/>
        </authorList>
    </citation>
    <scope>NUCLEOTIDE SEQUENCE [LARGE SCALE GENOMIC DNA]</scope>
    <source>
        <strain evidence="1 2">NCTC11087</strain>
    </source>
</reference>
<evidence type="ECO:0000313" key="2">
    <source>
        <dbReference type="Proteomes" id="UP000255523"/>
    </source>
</evidence>
<keyword evidence="2" id="KW-1185">Reference proteome</keyword>
<sequence length="269" mass="30863">MKLFASDLDGTLLNRNHQSDHRINEGIEKIFEAGHIFTVCTGRNLSLTRSAGLVDTFLIGMNGACILDKAGHIISSHPMDKETIRLLLFETPYKFEYQTFDEIYTTGDEETFTKIYMQNQRMRNREVQKNMAKNLRKYHFQCDPFDILSKDIYKVNLHCTHEDMYQEIEELSKHYADKIVNAPSVTSLAEITGFGVTKGNAVKELADFLHIRDEDVYVYGDGLNDLSMLKRFEHSYCPSTGTVQAKEAASYQIGPYDEYSVISHMLENL</sequence>
<protein>
    <submittedName>
        <fullName evidence="1">Cof family protein</fullName>
        <ecNumber evidence="1">3.1.3.-</ecNumber>
    </submittedName>
</protein>
<dbReference type="OrthoDB" id="9781413at2"/>
<dbReference type="PROSITE" id="PS01228">
    <property type="entry name" value="COF_1"/>
    <property type="match status" value="1"/>
</dbReference>
<dbReference type="Proteomes" id="UP000255523">
    <property type="component" value="Unassembled WGS sequence"/>
</dbReference>
<dbReference type="NCBIfam" id="TIGR01484">
    <property type="entry name" value="HAD-SF-IIB"/>
    <property type="match status" value="1"/>
</dbReference>